<keyword evidence="3" id="KW-1185">Reference proteome</keyword>
<evidence type="ECO:0000313" key="3">
    <source>
        <dbReference type="Proteomes" id="UP001152622"/>
    </source>
</evidence>
<feature type="region of interest" description="Disordered" evidence="1">
    <location>
        <begin position="32"/>
        <end position="51"/>
    </location>
</feature>
<proteinExistence type="predicted"/>
<organism evidence="2 3">
    <name type="scientific">Synaphobranchus kaupii</name>
    <name type="common">Kaup's arrowtooth eel</name>
    <dbReference type="NCBI Taxonomy" id="118154"/>
    <lineage>
        <taxon>Eukaryota</taxon>
        <taxon>Metazoa</taxon>
        <taxon>Chordata</taxon>
        <taxon>Craniata</taxon>
        <taxon>Vertebrata</taxon>
        <taxon>Euteleostomi</taxon>
        <taxon>Actinopterygii</taxon>
        <taxon>Neopterygii</taxon>
        <taxon>Teleostei</taxon>
        <taxon>Anguilliformes</taxon>
        <taxon>Synaphobranchidae</taxon>
        <taxon>Synaphobranchus</taxon>
    </lineage>
</organism>
<name>A0A9Q1FW96_SYNKA</name>
<dbReference type="AlphaFoldDB" id="A0A9Q1FW96"/>
<sequence>MFFTVFTRFKFRYPTLVPVSLATPQAAASISNSKTWNQEAKKERERDAGGVRVLLSSPSSSTTYDSLSCSMVQKYWIKEDFPMDRITLLGIEQHKPPLRNSLKNCASISMSPEASFHTADYS</sequence>
<comment type="caution">
    <text evidence="2">The sequence shown here is derived from an EMBL/GenBank/DDBJ whole genome shotgun (WGS) entry which is preliminary data.</text>
</comment>
<accession>A0A9Q1FW96</accession>
<protein>
    <submittedName>
        <fullName evidence="2">Uncharacterized protein</fullName>
    </submittedName>
</protein>
<dbReference type="EMBL" id="JAINUF010000003">
    <property type="protein sequence ID" value="KAJ8368376.1"/>
    <property type="molecule type" value="Genomic_DNA"/>
</dbReference>
<reference evidence="2" key="1">
    <citation type="journal article" date="2023" name="Science">
        <title>Genome structures resolve the early diversification of teleost fishes.</title>
        <authorList>
            <person name="Parey E."/>
            <person name="Louis A."/>
            <person name="Montfort J."/>
            <person name="Bouchez O."/>
            <person name="Roques C."/>
            <person name="Iampietro C."/>
            <person name="Lluch J."/>
            <person name="Castinel A."/>
            <person name="Donnadieu C."/>
            <person name="Desvignes T."/>
            <person name="Floi Bucao C."/>
            <person name="Jouanno E."/>
            <person name="Wen M."/>
            <person name="Mejri S."/>
            <person name="Dirks R."/>
            <person name="Jansen H."/>
            <person name="Henkel C."/>
            <person name="Chen W.J."/>
            <person name="Zahm M."/>
            <person name="Cabau C."/>
            <person name="Klopp C."/>
            <person name="Thompson A.W."/>
            <person name="Robinson-Rechavi M."/>
            <person name="Braasch I."/>
            <person name="Lecointre G."/>
            <person name="Bobe J."/>
            <person name="Postlethwait J.H."/>
            <person name="Berthelot C."/>
            <person name="Roest Crollius H."/>
            <person name="Guiguen Y."/>
        </authorList>
    </citation>
    <scope>NUCLEOTIDE SEQUENCE</scope>
    <source>
        <strain evidence="2">WJC10195</strain>
    </source>
</reference>
<dbReference type="Proteomes" id="UP001152622">
    <property type="component" value="Chromosome 3"/>
</dbReference>
<feature type="compositionally biased region" description="Basic and acidic residues" evidence="1">
    <location>
        <begin position="39"/>
        <end position="49"/>
    </location>
</feature>
<gene>
    <name evidence="2" type="ORF">SKAU_G00084040</name>
</gene>
<evidence type="ECO:0000256" key="1">
    <source>
        <dbReference type="SAM" id="MobiDB-lite"/>
    </source>
</evidence>
<evidence type="ECO:0000313" key="2">
    <source>
        <dbReference type="EMBL" id="KAJ8368376.1"/>
    </source>
</evidence>